<dbReference type="AlphaFoldDB" id="T1FXT0"/>
<dbReference type="OMA" id="YRVDKPA"/>
<dbReference type="Proteomes" id="UP000015101">
    <property type="component" value="Unassembled WGS sequence"/>
</dbReference>
<dbReference type="eggNOG" id="KOG1887">
    <property type="taxonomic scope" value="Eukaryota"/>
</dbReference>
<name>T1FXT0_HELRO</name>
<dbReference type="Gene3D" id="3.90.70.10">
    <property type="entry name" value="Cysteine proteinases"/>
    <property type="match status" value="1"/>
</dbReference>
<dbReference type="PANTHER" id="PTHR22975">
    <property type="entry name" value="UBIQUITIN SPECIFIC PROTEINASE"/>
    <property type="match status" value="1"/>
</dbReference>
<dbReference type="GO" id="GO:0004843">
    <property type="term" value="F:cysteine-type deubiquitinase activity"/>
    <property type="evidence" value="ECO:0007669"/>
    <property type="project" value="InterPro"/>
</dbReference>
<dbReference type="EMBL" id="AMQM01000631">
    <property type="status" value="NOT_ANNOTATED_CDS"/>
    <property type="molecule type" value="Genomic_DNA"/>
</dbReference>
<dbReference type="PROSITE" id="PS50235">
    <property type="entry name" value="USP_3"/>
    <property type="match status" value="1"/>
</dbReference>
<proteinExistence type="predicted"/>
<keyword evidence="6" id="KW-1185">Reference proteome</keyword>
<feature type="domain" description="USP" evidence="3">
    <location>
        <begin position="1"/>
        <end position="282"/>
    </location>
</feature>
<dbReference type="GO" id="GO:0016579">
    <property type="term" value="P:protein deubiquitination"/>
    <property type="evidence" value="ECO:0007669"/>
    <property type="project" value="InterPro"/>
</dbReference>
<reference evidence="5" key="3">
    <citation type="submission" date="2015-06" db="UniProtKB">
        <authorList>
            <consortium name="EnsemblMetazoa"/>
        </authorList>
    </citation>
    <scope>IDENTIFICATION</scope>
</reference>
<dbReference type="InterPro" id="IPR001394">
    <property type="entry name" value="Peptidase_C19_UCH"/>
</dbReference>
<evidence type="ECO:0000313" key="4">
    <source>
        <dbReference type="EMBL" id="ESO06419.1"/>
    </source>
</evidence>
<protein>
    <recommendedName>
        <fullName evidence="3">USP domain-containing protein</fullName>
    </recommendedName>
</protein>
<dbReference type="EnsemblMetazoa" id="HelroT64342">
    <property type="protein sequence ID" value="HelroP64342"/>
    <property type="gene ID" value="HelroG64342"/>
</dbReference>
<dbReference type="InParanoid" id="T1FXT0"/>
<reference evidence="4 6" key="2">
    <citation type="journal article" date="2013" name="Nature">
        <title>Insights into bilaterian evolution from three spiralian genomes.</title>
        <authorList>
            <person name="Simakov O."/>
            <person name="Marletaz F."/>
            <person name="Cho S.J."/>
            <person name="Edsinger-Gonzales E."/>
            <person name="Havlak P."/>
            <person name="Hellsten U."/>
            <person name="Kuo D.H."/>
            <person name="Larsson T."/>
            <person name="Lv J."/>
            <person name="Arendt D."/>
            <person name="Savage R."/>
            <person name="Osoegawa K."/>
            <person name="de Jong P."/>
            <person name="Grimwood J."/>
            <person name="Chapman J.A."/>
            <person name="Shapiro H."/>
            <person name="Aerts A."/>
            <person name="Otillar R.P."/>
            <person name="Terry A.Y."/>
            <person name="Boore J.L."/>
            <person name="Grigoriev I.V."/>
            <person name="Lindberg D.R."/>
            <person name="Seaver E.C."/>
            <person name="Weisblat D.A."/>
            <person name="Putnam N.H."/>
            <person name="Rokhsar D.S."/>
        </authorList>
    </citation>
    <scope>NUCLEOTIDE SEQUENCE</scope>
</reference>
<evidence type="ECO:0000313" key="6">
    <source>
        <dbReference type="Proteomes" id="UP000015101"/>
    </source>
</evidence>
<dbReference type="CDD" id="cd02257">
    <property type="entry name" value="Peptidase_C19"/>
    <property type="match status" value="1"/>
</dbReference>
<dbReference type="GeneID" id="20213628"/>
<reference evidence="6" key="1">
    <citation type="submission" date="2012-12" db="EMBL/GenBank/DDBJ databases">
        <authorList>
            <person name="Hellsten U."/>
            <person name="Grimwood J."/>
            <person name="Chapman J.A."/>
            <person name="Shapiro H."/>
            <person name="Aerts A."/>
            <person name="Otillar R.P."/>
            <person name="Terry A.Y."/>
            <person name="Boore J.L."/>
            <person name="Simakov O."/>
            <person name="Marletaz F."/>
            <person name="Cho S.-J."/>
            <person name="Edsinger-Gonzales E."/>
            <person name="Havlak P."/>
            <person name="Kuo D.-H."/>
            <person name="Larsson T."/>
            <person name="Lv J."/>
            <person name="Arendt D."/>
            <person name="Savage R."/>
            <person name="Osoegawa K."/>
            <person name="de Jong P."/>
            <person name="Lindberg D.R."/>
            <person name="Seaver E.C."/>
            <person name="Weisblat D.A."/>
            <person name="Putnam N.H."/>
            <person name="Grigoriev I.V."/>
            <person name="Rokhsar D.S."/>
        </authorList>
    </citation>
    <scope>NUCLEOTIDE SEQUENCE</scope>
</reference>
<dbReference type="EMBL" id="KB096324">
    <property type="protein sequence ID" value="ESO06419.1"/>
    <property type="molecule type" value="Genomic_DNA"/>
</dbReference>
<dbReference type="RefSeq" id="XP_009015787.1">
    <property type="nucleotide sequence ID" value="XM_009017539.1"/>
</dbReference>
<dbReference type="CTD" id="20213628"/>
<accession>T1FXT0</accession>
<dbReference type="OrthoDB" id="205782at2759"/>
<gene>
    <name evidence="5" type="primary">20213628</name>
    <name evidence="4" type="ORF">HELRODRAFT_64342</name>
</gene>
<dbReference type="InterPro" id="IPR028889">
    <property type="entry name" value="USP"/>
</dbReference>
<dbReference type="HOGENOM" id="CLU_033868_0_0_1"/>
<evidence type="ECO:0000256" key="1">
    <source>
        <dbReference type="ARBA" id="ARBA00022786"/>
    </source>
</evidence>
<dbReference type="PANTHER" id="PTHR22975:SF9">
    <property type="entry name" value="ECHINUS SPLICE FORM 3"/>
    <property type="match status" value="1"/>
</dbReference>
<organism evidence="5 6">
    <name type="scientific">Helobdella robusta</name>
    <name type="common">Californian leech</name>
    <dbReference type="NCBI Taxonomy" id="6412"/>
    <lineage>
        <taxon>Eukaryota</taxon>
        <taxon>Metazoa</taxon>
        <taxon>Spiralia</taxon>
        <taxon>Lophotrochozoa</taxon>
        <taxon>Annelida</taxon>
        <taxon>Clitellata</taxon>
        <taxon>Hirudinea</taxon>
        <taxon>Rhynchobdellida</taxon>
        <taxon>Glossiphoniidae</taxon>
        <taxon>Helobdella</taxon>
    </lineage>
</organism>
<dbReference type="SUPFAM" id="SSF54001">
    <property type="entry name" value="Cysteine proteinases"/>
    <property type="match status" value="1"/>
</dbReference>
<sequence>MRNHDCVEGSCIYCALQDIFREFKESDENTLNPDMLRLTLACSFQDQDKFQLGQLDDAAECYEKILSRIHFHLSGGASDDFCSLGHCITHVKFAMSLIQQTLCQCSATSEPLPYVQLVDYVSTLSIMSAIECSKMMKTNDFSELLRYAFNYEMSSTCPLKCGLKSRTVRTLVNCPDVVSIGLIWNSDQPDPDHIREFVSTIGEHVTLHKVCFNTTESSVRELVGVVCYYFKHYSTFFKRSKDGRWISFDDASVSEIGDTWDKVIDKCCKGKYQPLLLIYQNKQAELINTKTAPKKTSFIVKCMCV</sequence>
<keyword evidence="1" id="KW-0833">Ubl conjugation pathway</keyword>
<keyword evidence="2" id="KW-0378">Hydrolase</keyword>
<evidence type="ECO:0000313" key="5">
    <source>
        <dbReference type="EnsemblMetazoa" id="HelroP64342"/>
    </source>
</evidence>
<dbReference type="Pfam" id="PF00443">
    <property type="entry name" value="UCH"/>
    <property type="match status" value="1"/>
</dbReference>
<dbReference type="KEGG" id="hro:HELRODRAFT_64342"/>
<dbReference type="InterPro" id="IPR038765">
    <property type="entry name" value="Papain-like_cys_pep_sf"/>
</dbReference>
<dbReference type="InterPro" id="IPR052398">
    <property type="entry name" value="Ubiquitin_hydrolase_53/54"/>
</dbReference>
<evidence type="ECO:0000256" key="2">
    <source>
        <dbReference type="ARBA" id="ARBA00022801"/>
    </source>
</evidence>
<evidence type="ECO:0000259" key="3">
    <source>
        <dbReference type="PROSITE" id="PS50235"/>
    </source>
</evidence>